<reference evidence="2" key="2">
    <citation type="journal article" date="2014" name="PLoS Genet.">
        <title>Signature gene expression reveals novel clues to the molecular mechanisms of dimorphic transition in Penicillium marneffei.</title>
        <authorList>
            <person name="Yang E."/>
            <person name="Wang G."/>
            <person name="Cai J."/>
            <person name="Woo P.C."/>
            <person name="Lau S.K."/>
            <person name="Yuen K.-Y."/>
            <person name="Chow W.-N."/>
            <person name="Lin X."/>
        </authorList>
    </citation>
    <scope>NUCLEOTIDE SEQUENCE</scope>
    <source>
        <strain evidence="2">PM1</strain>
    </source>
</reference>
<gene>
    <name evidence="2" type="ORF">GQ26_0041220</name>
</gene>
<name>A0A093Y2I7_TALMA</name>
<accession>A0A093Y2I7</accession>
<evidence type="ECO:0000256" key="1">
    <source>
        <dbReference type="SAM" id="MobiDB-lite"/>
    </source>
</evidence>
<feature type="region of interest" description="Disordered" evidence="1">
    <location>
        <begin position="1"/>
        <end position="114"/>
    </location>
</feature>
<feature type="compositionally biased region" description="Acidic residues" evidence="1">
    <location>
        <begin position="76"/>
        <end position="98"/>
    </location>
</feature>
<comment type="caution">
    <text evidence="2">The sequence shown here is derived from an EMBL/GenBank/DDBJ whole genome shotgun (WGS) entry which is preliminary data.</text>
</comment>
<reference key="1">
    <citation type="journal article" date="2014" name="PLoS Genet.">
        <title>Signature Gene Expression Reveals Novel Clues to the Molecular Mechanisms of Dimorphic Transition in Penicillium marneffei.</title>
        <authorList>
            <person name="Yang E."/>
            <person name="Wang G."/>
            <person name="Cai J."/>
            <person name="Woo P.C."/>
            <person name="Lau S.K."/>
            <person name="Yuen K.-Y."/>
            <person name="Chow W.-N."/>
            <person name="Lin X."/>
        </authorList>
    </citation>
    <scope>NUCLEOTIDE SEQUENCE [LARGE SCALE GENOMIC DNA]</scope>
    <source>
        <strain>PM1</strain>
    </source>
</reference>
<protein>
    <submittedName>
        <fullName evidence="2">Uncharacterized protein</fullName>
    </submittedName>
</protein>
<dbReference type="AlphaFoldDB" id="A0A093Y2I7"/>
<dbReference type="EMBL" id="JPOX01000004">
    <property type="protein sequence ID" value="KFX51698.1"/>
    <property type="molecule type" value="Genomic_DNA"/>
</dbReference>
<proteinExistence type="predicted"/>
<organism evidence="2">
    <name type="scientific">Talaromyces marneffei PM1</name>
    <dbReference type="NCBI Taxonomy" id="1077442"/>
    <lineage>
        <taxon>Eukaryota</taxon>
        <taxon>Fungi</taxon>
        <taxon>Dikarya</taxon>
        <taxon>Ascomycota</taxon>
        <taxon>Pezizomycotina</taxon>
        <taxon>Eurotiomycetes</taxon>
        <taxon>Eurotiomycetidae</taxon>
        <taxon>Eurotiales</taxon>
        <taxon>Trichocomaceae</taxon>
        <taxon>Talaromyces</taxon>
        <taxon>Talaromyces sect. Talaromyces</taxon>
    </lineage>
</organism>
<feature type="compositionally biased region" description="Polar residues" evidence="1">
    <location>
        <begin position="12"/>
        <end position="21"/>
    </location>
</feature>
<evidence type="ECO:0000313" key="2">
    <source>
        <dbReference type="EMBL" id="KFX51698.1"/>
    </source>
</evidence>
<dbReference type="eggNOG" id="ENOG502SPXG">
    <property type="taxonomic scope" value="Eukaryota"/>
</dbReference>
<feature type="compositionally biased region" description="Polar residues" evidence="1">
    <location>
        <begin position="30"/>
        <end position="59"/>
    </location>
</feature>
<sequence>MPRQKRALSRVEPNTKSNIPNPQEAPSAKRQATVTRGTEETSSSNDTASNAPSSESNEINAAVPRFIAVPRPNWDIDAEARDDEDEESGSNDGDDAEAPDTLRNQAKNVPDVDSPEWPWIMSSSALDQYNALEKQAENRDQDLQQVYVYNDFTAYGINEVLDNWLKDFNKEVSRRVKSPYAVWARLEALSWFLQLDFIQIWFHGDDCHGFAETIALIGKALLTGVTILKTNQLFTPYRPEAGGSGIRNISTVLALFVQFARTWTSIGGDHYGETKWVSKVGKVAKENGIDIKGPYNFHQIAEAMLKPEPPREEGKPKPKKQVIRFSDGTFGIPYVVEIDSDEDEMAIRDSGDYSVAGWKAAFKDYSKKHGKGVNSTIGGSSYDITRFTKAEKKKYGLDSEARIDSKQ</sequence>
<dbReference type="HOGENOM" id="CLU_056432_0_0_1"/>